<evidence type="ECO:0000256" key="6">
    <source>
        <dbReference type="ARBA" id="ARBA00023136"/>
    </source>
</evidence>
<sequence length="229" mass="24766">MLPFVLFVGSPPTFPPLEILGYTGRVNGSFLDPTYLIQTFSYVGLGAILFAETGLLAGFFLPGDTLLLTAGLFAARGDLHIVAVMLVCFVGAVVGNTVGYLLGRRFGPPLFSRPGSRFFKPDYVDLARGYFERYGVQTLLISRFVPIVRTFVPTMAGASGMNFASFTLLNVLGAVLWAGGVPLAGFLLGRVLPPHILDKYILVVVGVIFVASFVPVAVELFRRRGRIKL</sequence>
<dbReference type="InterPro" id="IPR032818">
    <property type="entry name" value="DedA-like"/>
</dbReference>
<feature type="transmembrane region" description="Helical" evidence="7">
    <location>
        <begin position="200"/>
        <end position="221"/>
    </location>
</feature>
<dbReference type="GO" id="GO:0005886">
    <property type="term" value="C:plasma membrane"/>
    <property type="evidence" value="ECO:0007669"/>
    <property type="project" value="UniProtKB-SubCell"/>
</dbReference>
<dbReference type="InterPro" id="IPR032816">
    <property type="entry name" value="VTT_dom"/>
</dbReference>
<accession>A0A318S6X4</accession>
<feature type="domain" description="VTT" evidence="8">
    <location>
        <begin position="61"/>
        <end position="181"/>
    </location>
</feature>
<feature type="transmembrane region" description="Helical" evidence="7">
    <location>
        <begin position="163"/>
        <end position="188"/>
    </location>
</feature>
<keyword evidence="6 7" id="KW-0472">Membrane</keyword>
<feature type="transmembrane region" description="Helical" evidence="7">
    <location>
        <begin position="81"/>
        <end position="103"/>
    </location>
</feature>
<keyword evidence="5 7" id="KW-1133">Transmembrane helix</keyword>
<proteinExistence type="inferred from homology"/>
<comment type="caution">
    <text evidence="9">The sequence shown here is derived from an EMBL/GenBank/DDBJ whole genome shotgun (WGS) entry which is preliminary data.</text>
</comment>
<evidence type="ECO:0000256" key="5">
    <source>
        <dbReference type="ARBA" id="ARBA00022989"/>
    </source>
</evidence>
<feature type="transmembrane region" description="Helical" evidence="7">
    <location>
        <begin position="40"/>
        <end position="61"/>
    </location>
</feature>
<dbReference type="AlphaFoldDB" id="A0A318S6X4"/>
<dbReference type="PANTHER" id="PTHR30353">
    <property type="entry name" value="INNER MEMBRANE PROTEIN DEDA-RELATED"/>
    <property type="match status" value="1"/>
</dbReference>
<evidence type="ECO:0000256" key="4">
    <source>
        <dbReference type="ARBA" id="ARBA00022692"/>
    </source>
</evidence>
<dbReference type="Pfam" id="PF09335">
    <property type="entry name" value="VTT_dom"/>
    <property type="match status" value="1"/>
</dbReference>
<evidence type="ECO:0000313" key="9">
    <source>
        <dbReference type="EMBL" id="PYE53389.1"/>
    </source>
</evidence>
<comment type="similarity">
    <text evidence="2 7">Belongs to the DedA family.</text>
</comment>
<keyword evidence="3 7" id="KW-1003">Cell membrane</keyword>
<evidence type="ECO:0000256" key="7">
    <source>
        <dbReference type="RuleBase" id="RU367016"/>
    </source>
</evidence>
<dbReference type="EMBL" id="QJSX01000009">
    <property type="protein sequence ID" value="PYE53389.1"/>
    <property type="molecule type" value="Genomic_DNA"/>
</dbReference>
<gene>
    <name evidence="9" type="ORF">DES52_109166</name>
</gene>
<evidence type="ECO:0000256" key="1">
    <source>
        <dbReference type="ARBA" id="ARBA00004651"/>
    </source>
</evidence>
<keyword evidence="10" id="KW-1185">Reference proteome</keyword>
<organism evidence="9 10">
    <name type="scientific">Deinococcus yavapaiensis KR-236</name>
    <dbReference type="NCBI Taxonomy" id="694435"/>
    <lineage>
        <taxon>Bacteria</taxon>
        <taxon>Thermotogati</taxon>
        <taxon>Deinococcota</taxon>
        <taxon>Deinococci</taxon>
        <taxon>Deinococcales</taxon>
        <taxon>Deinococcaceae</taxon>
        <taxon>Deinococcus</taxon>
    </lineage>
</organism>
<name>A0A318S6X4_9DEIO</name>
<evidence type="ECO:0000256" key="2">
    <source>
        <dbReference type="ARBA" id="ARBA00010792"/>
    </source>
</evidence>
<reference evidence="9 10" key="1">
    <citation type="submission" date="2018-06" db="EMBL/GenBank/DDBJ databases">
        <title>Genomic Encyclopedia of Type Strains, Phase IV (KMG-IV): sequencing the most valuable type-strain genomes for metagenomic binning, comparative biology and taxonomic classification.</title>
        <authorList>
            <person name="Goeker M."/>
        </authorList>
    </citation>
    <scope>NUCLEOTIDE SEQUENCE [LARGE SCALE GENOMIC DNA]</scope>
    <source>
        <strain evidence="9 10">DSM 18048</strain>
    </source>
</reference>
<evidence type="ECO:0000313" key="10">
    <source>
        <dbReference type="Proteomes" id="UP000248326"/>
    </source>
</evidence>
<evidence type="ECO:0000256" key="3">
    <source>
        <dbReference type="ARBA" id="ARBA00022475"/>
    </source>
</evidence>
<protein>
    <submittedName>
        <fullName evidence="9">Membrane-associated protein</fullName>
    </submittedName>
</protein>
<keyword evidence="4 7" id="KW-0812">Transmembrane</keyword>
<comment type="subcellular location">
    <subcellularLocation>
        <location evidence="1 7">Cell membrane</location>
        <topology evidence="1 7">Multi-pass membrane protein</topology>
    </subcellularLocation>
</comment>
<evidence type="ECO:0000259" key="8">
    <source>
        <dbReference type="Pfam" id="PF09335"/>
    </source>
</evidence>
<dbReference type="PANTHER" id="PTHR30353:SF0">
    <property type="entry name" value="TRANSMEMBRANE PROTEIN"/>
    <property type="match status" value="1"/>
</dbReference>
<dbReference type="Proteomes" id="UP000248326">
    <property type="component" value="Unassembled WGS sequence"/>
</dbReference>